<evidence type="ECO:0000259" key="1">
    <source>
        <dbReference type="Pfam" id="PF13966"/>
    </source>
</evidence>
<dbReference type="Pfam" id="PF13966">
    <property type="entry name" value="zf-RVT"/>
    <property type="match status" value="1"/>
</dbReference>
<dbReference type="InterPro" id="IPR026960">
    <property type="entry name" value="RVT-Znf"/>
</dbReference>
<name>A0A7J8LI04_9ROSI</name>
<dbReference type="Proteomes" id="UP000593572">
    <property type="component" value="Unassembled WGS sequence"/>
</dbReference>
<accession>A0A7J8LI04</accession>
<protein>
    <recommendedName>
        <fullName evidence="1">Reverse transcriptase zinc-binding domain-containing protein</fullName>
    </recommendedName>
</protein>
<feature type="domain" description="Reverse transcriptase zinc-binding" evidence="1">
    <location>
        <begin position="66"/>
        <end position="134"/>
    </location>
</feature>
<organism evidence="2 3">
    <name type="scientific">Gossypium lobatum</name>
    <dbReference type="NCBI Taxonomy" id="34289"/>
    <lineage>
        <taxon>Eukaryota</taxon>
        <taxon>Viridiplantae</taxon>
        <taxon>Streptophyta</taxon>
        <taxon>Embryophyta</taxon>
        <taxon>Tracheophyta</taxon>
        <taxon>Spermatophyta</taxon>
        <taxon>Magnoliopsida</taxon>
        <taxon>eudicotyledons</taxon>
        <taxon>Gunneridae</taxon>
        <taxon>Pentapetalae</taxon>
        <taxon>rosids</taxon>
        <taxon>malvids</taxon>
        <taxon>Malvales</taxon>
        <taxon>Malvaceae</taxon>
        <taxon>Malvoideae</taxon>
        <taxon>Gossypium</taxon>
    </lineage>
</organism>
<evidence type="ECO:0000313" key="3">
    <source>
        <dbReference type="Proteomes" id="UP000593572"/>
    </source>
</evidence>
<gene>
    <name evidence="2" type="ORF">Golob_022881</name>
</gene>
<dbReference type="AlphaFoldDB" id="A0A7J8LI04"/>
<evidence type="ECO:0000313" key="2">
    <source>
        <dbReference type="EMBL" id="MBA0552039.1"/>
    </source>
</evidence>
<reference evidence="2 3" key="1">
    <citation type="journal article" date="2019" name="Genome Biol. Evol.">
        <title>Insights into the evolution of the New World diploid cottons (Gossypium, subgenus Houzingenia) based on genome sequencing.</title>
        <authorList>
            <person name="Grover C.E."/>
            <person name="Arick M.A. 2nd"/>
            <person name="Thrash A."/>
            <person name="Conover J.L."/>
            <person name="Sanders W.S."/>
            <person name="Peterson D.G."/>
            <person name="Frelichowski J.E."/>
            <person name="Scheffler J.A."/>
            <person name="Scheffler B.E."/>
            <person name="Wendel J.F."/>
        </authorList>
    </citation>
    <scope>NUCLEOTIDE SEQUENCE [LARGE SCALE GENOMIC DNA]</scope>
    <source>
        <strain evidence="2">157</strain>
        <tissue evidence="2">Leaf</tissue>
    </source>
</reference>
<comment type="caution">
    <text evidence="2">The sequence shown here is derived from an EMBL/GenBank/DDBJ whole genome shotgun (WGS) entry which is preliminary data.</text>
</comment>
<sequence>MVAKALEKGFGWQVGDGRSIQIDRDTWGFKGLNDKALQLLYEALQEMHVRDLWGLLGELYLVGYGPHRFFWKFIWKLKILPKIWVFTWCFGHSFLPTNTKFLSIKSHVDPVCSRCRNGDETLLHALKYCPKACDVLIADGFDNQLLTNSYDFCIDWIEESMRILDKKAFEYFISTLWIIWNSRNNAVFMRYCSSKKPPKGVINVNINAVVNSCGTSLGIIARDSDVFVLSGRASFTNKVINPEWAKLDASIMAFDLLIFSMLIRSFFNRIVQAQSTALVTTRKTSRSLGVGSKKLISFLTLLYSPRSNGLTGIVTNYPILFVIGLI</sequence>
<proteinExistence type="predicted"/>
<dbReference type="EMBL" id="JABEZX010000003">
    <property type="protein sequence ID" value="MBA0552039.1"/>
    <property type="molecule type" value="Genomic_DNA"/>
</dbReference>
<keyword evidence="3" id="KW-1185">Reference proteome</keyword>